<organism evidence="3 4">
    <name type="scientific">Cereibacter azotoformans</name>
    <dbReference type="NCBI Taxonomy" id="43057"/>
    <lineage>
        <taxon>Bacteria</taxon>
        <taxon>Pseudomonadati</taxon>
        <taxon>Pseudomonadota</taxon>
        <taxon>Alphaproteobacteria</taxon>
        <taxon>Rhodobacterales</taxon>
        <taxon>Paracoccaceae</taxon>
        <taxon>Cereibacter</taxon>
    </lineage>
</organism>
<dbReference type="InterPro" id="IPR016187">
    <property type="entry name" value="CTDL_fold"/>
</dbReference>
<evidence type="ECO:0000256" key="1">
    <source>
        <dbReference type="SAM" id="SignalP"/>
    </source>
</evidence>
<dbReference type="EMBL" id="QAOT01000029">
    <property type="protein sequence ID" value="PTR11111.1"/>
    <property type="molecule type" value="Genomic_DNA"/>
</dbReference>
<sequence length="538" mass="57322">MARAWGLALAILLAAPPVSAAEITVDEKYWNPQPTEGDLVLPMPCGGAMAFRPVATPNADGAVGDVPVILGREDEDQPYLVGTRRSYVSGGFPGTGEPAAKAMFYMAKYEIAEAQYRAVTEGCTQKEPRRRDFLPVREVTKTELDAFAQAWTVWLMRNAPESLALAGAAPAHLRLPTEEEWEFAARGGLAVDPALFRGALPPIPPGHSASEYIAHGGNDSAGGKVQAIGTLAPNPLGLHDMLGNVSEYVLTPFAMVRHGRLHGQAGGHVKRGGDARTPLDQITSATRFEVPPFDVHSKDVTREAFTGGRLVLSTLSITSADQAKAVAAALETLSRADPALDSAASEAEVLALLDRLQREAGDAADRSRFAAIARTIREARAETNAQRDRTIRMILGSSVLTCDQIVQRYLNALAIAALVPSYDGLAAEAEASGDVALAQEVAEARAEARAKLREMEEAVGRESVDYANLIEGLSAEFSQELLAAQIAAVRDEHESRGPRRGACLAAAQTHLDRRGQSGMNDLAAIRSDMQQIAAAQAR</sequence>
<dbReference type="GO" id="GO:0120147">
    <property type="term" value="F:formylglycine-generating oxidase activity"/>
    <property type="evidence" value="ECO:0007669"/>
    <property type="project" value="TreeGrafter"/>
</dbReference>
<evidence type="ECO:0000313" key="3">
    <source>
        <dbReference type="EMBL" id="PTR11111.1"/>
    </source>
</evidence>
<dbReference type="AlphaFoldDB" id="A0A2T5JSC1"/>
<evidence type="ECO:0000259" key="2">
    <source>
        <dbReference type="Pfam" id="PF03781"/>
    </source>
</evidence>
<dbReference type="InterPro" id="IPR005532">
    <property type="entry name" value="SUMF_dom"/>
</dbReference>
<feature type="signal peptide" evidence="1">
    <location>
        <begin position="1"/>
        <end position="20"/>
    </location>
</feature>
<gene>
    <name evidence="3" type="ORF">C8J28_1294</name>
</gene>
<feature type="domain" description="Sulfatase-modifying factor enzyme-like" evidence="2">
    <location>
        <begin position="102"/>
        <end position="287"/>
    </location>
</feature>
<dbReference type="Proteomes" id="UP000244060">
    <property type="component" value="Unassembled WGS sequence"/>
</dbReference>
<comment type="caution">
    <text evidence="3">The sequence shown here is derived from an EMBL/GenBank/DDBJ whole genome shotgun (WGS) entry which is preliminary data.</text>
</comment>
<evidence type="ECO:0000313" key="4">
    <source>
        <dbReference type="Proteomes" id="UP000244060"/>
    </source>
</evidence>
<dbReference type="Pfam" id="PF03781">
    <property type="entry name" value="FGE-sulfatase"/>
    <property type="match status" value="1"/>
</dbReference>
<keyword evidence="4" id="KW-1185">Reference proteome</keyword>
<name>A0A2T5JSC1_9RHOB</name>
<dbReference type="InterPro" id="IPR042095">
    <property type="entry name" value="SUMF_sf"/>
</dbReference>
<dbReference type="PANTHER" id="PTHR23150:SF19">
    <property type="entry name" value="FORMYLGLYCINE-GENERATING ENZYME"/>
    <property type="match status" value="1"/>
</dbReference>
<reference evidence="3 4" key="1">
    <citation type="submission" date="2018-04" db="EMBL/GenBank/DDBJ databases">
        <title>Genomic Encyclopedia of Type Strains, Phase III (KMG-III): the genomes of soil and plant-associated and newly described type strains.</title>
        <authorList>
            <person name="Whitman W."/>
        </authorList>
    </citation>
    <scope>NUCLEOTIDE SEQUENCE [LARGE SCALE GENOMIC DNA]</scope>
    <source>
        <strain evidence="3 4">KA25</strain>
    </source>
</reference>
<dbReference type="PANTHER" id="PTHR23150">
    <property type="entry name" value="SULFATASE MODIFYING FACTOR 1, 2"/>
    <property type="match status" value="1"/>
</dbReference>
<dbReference type="OrthoDB" id="9768004at2"/>
<proteinExistence type="predicted"/>
<protein>
    <submittedName>
        <fullName evidence="3">Sulfatase-modifying factor enzyme 1</fullName>
    </submittedName>
</protein>
<keyword evidence="1" id="KW-0732">Signal</keyword>
<feature type="chain" id="PRO_5015729002" evidence="1">
    <location>
        <begin position="21"/>
        <end position="538"/>
    </location>
</feature>
<accession>A0A2T5JSC1</accession>
<dbReference type="RefSeq" id="WP_108222540.1">
    <property type="nucleotide sequence ID" value="NZ_CP090022.1"/>
</dbReference>
<dbReference type="Gene3D" id="3.90.1580.10">
    <property type="entry name" value="paralog of FGE (formylglycine-generating enzyme)"/>
    <property type="match status" value="1"/>
</dbReference>
<dbReference type="SUPFAM" id="SSF56436">
    <property type="entry name" value="C-type lectin-like"/>
    <property type="match status" value="1"/>
</dbReference>
<dbReference type="InterPro" id="IPR051043">
    <property type="entry name" value="Sulfatase_Mod_Factor_Kinase"/>
</dbReference>